<dbReference type="Gramene" id="mRNA:HanXRQr2_Chr09g0415111">
    <property type="protein sequence ID" value="CDS:HanXRQr2_Chr09g0415111.1"/>
    <property type="gene ID" value="HanXRQr2_Chr09g0415111"/>
</dbReference>
<dbReference type="GO" id="GO:0046872">
    <property type="term" value="F:metal ion binding"/>
    <property type="evidence" value="ECO:0007669"/>
    <property type="project" value="UniProtKB-KW"/>
</dbReference>
<dbReference type="AlphaFoldDB" id="A0A9K3IAK2"/>
<organism evidence="4 5">
    <name type="scientific">Helianthus annuus</name>
    <name type="common">Common sunflower</name>
    <dbReference type="NCBI Taxonomy" id="4232"/>
    <lineage>
        <taxon>Eukaryota</taxon>
        <taxon>Viridiplantae</taxon>
        <taxon>Streptophyta</taxon>
        <taxon>Embryophyta</taxon>
        <taxon>Tracheophyta</taxon>
        <taxon>Spermatophyta</taxon>
        <taxon>Magnoliopsida</taxon>
        <taxon>eudicotyledons</taxon>
        <taxon>Gunneridae</taxon>
        <taxon>Pentapetalae</taxon>
        <taxon>asterids</taxon>
        <taxon>campanulids</taxon>
        <taxon>Asterales</taxon>
        <taxon>Asteraceae</taxon>
        <taxon>Asteroideae</taxon>
        <taxon>Heliantheae alliance</taxon>
        <taxon>Heliantheae</taxon>
        <taxon>Helianthus</taxon>
    </lineage>
</organism>
<proteinExistence type="predicted"/>
<protein>
    <submittedName>
        <fullName evidence="4">Non-heme dioxygenase domain, isopenicillin N synthase</fullName>
    </submittedName>
</protein>
<reference evidence="4" key="2">
    <citation type="submission" date="2020-06" db="EMBL/GenBank/DDBJ databases">
        <title>Helianthus annuus Genome sequencing and assembly Release 2.</title>
        <authorList>
            <person name="Gouzy J."/>
            <person name="Langlade N."/>
            <person name="Munos S."/>
        </authorList>
    </citation>
    <scope>NUCLEOTIDE SEQUENCE</scope>
    <source>
        <tissue evidence="4">Leaves</tissue>
    </source>
</reference>
<sequence>MGSEAAFQLPVVDFSELNTQYPDNIIWESAKTKALEALQEYGCFEATFDEISPTLQNTVFDELGHLFDLPLETKQKNTSDREFHGYIGQIPFMPLYESMGIDAPYVPEKVDKFTNLMWPQGNPKFSYVHEFKFRLLLFSSYRCKRAELFVSYSRSTH</sequence>
<dbReference type="Gene3D" id="2.60.120.330">
    <property type="entry name" value="B-lactam Antibiotic, Isopenicillin N Synthase, Chain"/>
    <property type="match status" value="1"/>
</dbReference>
<dbReference type="InterPro" id="IPR027443">
    <property type="entry name" value="IPNS-like_sf"/>
</dbReference>
<feature type="domain" description="Non-haem dioxygenase N-terminal" evidence="3">
    <location>
        <begin position="9"/>
        <end position="88"/>
    </location>
</feature>
<keyword evidence="1" id="KW-0479">Metal-binding</keyword>
<keyword evidence="4" id="KW-0560">Oxidoreductase</keyword>
<keyword evidence="4" id="KW-0223">Dioxygenase</keyword>
<dbReference type="InterPro" id="IPR026992">
    <property type="entry name" value="DIOX_N"/>
</dbReference>
<keyword evidence="2" id="KW-0408">Iron</keyword>
<evidence type="ECO:0000313" key="4">
    <source>
        <dbReference type="EMBL" id="KAF5793232.1"/>
    </source>
</evidence>
<dbReference type="SUPFAM" id="SSF51197">
    <property type="entry name" value="Clavaminate synthase-like"/>
    <property type="match status" value="1"/>
</dbReference>
<evidence type="ECO:0000256" key="2">
    <source>
        <dbReference type="ARBA" id="ARBA00023004"/>
    </source>
</evidence>
<reference evidence="4" key="1">
    <citation type="journal article" date="2017" name="Nature">
        <title>The sunflower genome provides insights into oil metabolism, flowering and Asterid evolution.</title>
        <authorList>
            <person name="Badouin H."/>
            <person name="Gouzy J."/>
            <person name="Grassa C.J."/>
            <person name="Murat F."/>
            <person name="Staton S.E."/>
            <person name="Cottret L."/>
            <person name="Lelandais-Briere C."/>
            <person name="Owens G.L."/>
            <person name="Carrere S."/>
            <person name="Mayjonade B."/>
            <person name="Legrand L."/>
            <person name="Gill N."/>
            <person name="Kane N.C."/>
            <person name="Bowers J.E."/>
            <person name="Hubner S."/>
            <person name="Bellec A."/>
            <person name="Berard A."/>
            <person name="Berges H."/>
            <person name="Blanchet N."/>
            <person name="Boniface M.C."/>
            <person name="Brunel D."/>
            <person name="Catrice O."/>
            <person name="Chaidir N."/>
            <person name="Claudel C."/>
            <person name="Donnadieu C."/>
            <person name="Faraut T."/>
            <person name="Fievet G."/>
            <person name="Helmstetter N."/>
            <person name="King M."/>
            <person name="Knapp S.J."/>
            <person name="Lai Z."/>
            <person name="Le Paslier M.C."/>
            <person name="Lippi Y."/>
            <person name="Lorenzon L."/>
            <person name="Mandel J.R."/>
            <person name="Marage G."/>
            <person name="Marchand G."/>
            <person name="Marquand E."/>
            <person name="Bret-Mestries E."/>
            <person name="Morien E."/>
            <person name="Nambeesan S."/>
            <person name="Nguyen T."/>
            <person name="Pegot-Espagnet P."/>
            <person name="Pouilly N."/>
            <person name="Raftis F."/>
            <person name="Sallet E."/>
            <person name="Schiex T."/>
            <person name="Thomas J."/>
            <person name="Vandecasteele C."/>
            <person name="Vares D."/>
            <person name="Vear F."/>
            <person name="Vautrin S."/>
            <person name="Crespi M."/>
            <person name="Mangin B."/>
            <person name="Burke J.M."/>
            <person name="Salse J."/>
            <person name="Munos S."/>
            <person name="Vincourt P."/>
            <person name="Rieseberg L.H."/>
            <person name="Langlade N.B."/>
        </authorList>
    </citation>
    <scope>NUCLEOTIDE SEQUENCE</scope>
    <source>
        <tissue evidence="4">Leaves</tissue>
    </source>
</reference>
<dbReference type="Proteomes" id="UP000215914">
    <property type="component" value="Unassembled WGS sequence"/>
</dbReference>
<accession>A0A9K3IAK2</accession>
<comment type="caution">
    <text evidence="4">The sequence shown here is derived from an EMBL/GenBank/DDBJ whole genome shotgun (WGS) entry which is preliminary data.</text>
</comment>
<keyword evidence="5" id="KW-1185">Reference proteome</keyword>
<dbReference type="EMBL" id="MNCJ02000324">
    <property type="protein sequence ID" value="KAF5793232.1"/>
    <property type="molecule type" value="Genomic_DNA"/>
</dbReference>
<dbReference type="Pfam" id="PF14226">
    <property type="entry name" value="DIOX_N"/>
    <property type="match status" value="1"/>
</dbReference>
<name>A0A9K3IAK2_HELAN</name>
<evidence type="ECO:0000256" key="1">
    <source>
        <dbReference type="ARBA" id="ARBA00022723"/>
    </source>
</evidence>
<evidence type="ECO:0000259" key="3">
    <source>
        <dbReference type="Pfam" id="PF14226"/>
    </source>
</evidence>
<dbReference type="GO" id="GO:0051213">
    <property type="term" value="F:dioxygenase activity"/>
    <property type="evidence" value="ECO:0007669"/>
    <property type="project" value="UniProtKB-KW"/>
</dbReference>
<gene>
    <name evidence="4" type="ORF">HanXRQr2_Chr09g0415111</name>
</gene>
<evidence type="ECO:0000313" key="5">
    <source>
        <dbReference type="Proteomes" id="UP000215914"/>
    </source>
</evidence>